<keyword evidence="7" id="KW-1185">Reference proteome</keyword>
<proteinExistence type="predicted"/>
<name>A0A2K6LUV5_RHIBE</name>
<evidence type="ECO:0000256" key="5">
    <source>
        <dbReference type="SAM" id="MobiDB-lite"/>
    </source>
</evidence>
<dbReference type="SUPFAM" id="SSF52540">
    <property type="entry name" value="P-loop containing nucleoside triphosphate hydrolases"/>
    <property type="match status" value="1"/>
</dbReference>
<evidence type="ECO:0000256" key="4">
    <source>
        <dbReference type="SAM" id="Coils"/>
    </source>
</evidence>
<gene>
    <name evidence="6" type="primary">AK9</name>
</gene>
<dbReference type="GO" id="GO:0009123">
    <property type="term" value="P:nucleoside monophosphate metabolic process"/>
    <property type="evidence" value="ECO:0007669"/>
    <property type="project" value="UniProtKB-ARBA"/>
</dbReference>
<evidence type="ECO:0000256" key="1">
    <source>
        <dbReference type="ARBA" id="ARBA00022679"/>
    </source>
</evidence>
<reference evidence="6" key="2">
    <citation type="submission" date="2025-08" db="UniProtKB">
        <authorList>
            <consortium name="Ensembl"/>
        </authorList>
    </citation>
    <scope>IDENTIFICATION</scope>
</reference>
<dbReference type="GeneTree" id="ENSGT00740000115564"/>
<dbReference type="PANTHER" id="PTHR23359">
    <property type="entry name" value="NUCLEOTIDE KINASE"/>
    <property type="match status" value="1"/>
</dbReference>
<organism evidence="6 7">
    <name type="scientific">Rhinopithecus bieti</name>
    <name type="common">Black snub-nosed monkey</name>
    <name type="synonym">Pygathrix bieti</name>
    <dbReference type="NCBI Taxonomy" id="61621"/>
    <lineage>
        <taxon>Eukaryota</taxon>
        <taxon>Metazoa</taxon>
        <taxon>Chordata</taxon>
        <taxon>Craniata</taxon>
        <taxon>Vertebrata</taxon>
        <taxon>Euteleostomi</taxon>
        <taxon>Mammalia</taxon>
        <taxon>Eutheria</taxon>
        <taxon>Euarchontoglires</taxon>
        <taxon>Primates</taxon>
        <taxon>Haplorrhini</taxon>
        <taxon>Catarrhini</taxon>
        <taxon>Cercopithecidae</taxon>
        <taxon>Colobinae</taxon>
        <taxon>Rhinopithecus</taxon>
    </lineage>
</organism>
<reference evidence="6 7" key="1">
    <citation type="submission" date="2016-06" db="EMBL/GenBank/DDBJ databases">
        <title>Genome of Rhinopithecus bieti.</title>
        <authorList>
            <person name="Wu"/>
            <person name="C.-I. and Zhang"/>
            <person name="Y."/>
        </authorList>
    </citation>
    <scope>NUCLEOTIDE SEQUENCE</scope>
</reference>
<dbReference type="GO" id="GO:0005524">
    <property type="term" value="F:ATP binding"/>
    <property type="evidence" value="ECO:0007669"/>
    <property type="project" value="InterPro"/>
</dbReference>
<feature type="region of interest" description="Disordered" evidence="5">
    <location>
        <begin position="282"/>
        <end position="306"/>
    </location>
</feature>
<dbReference type="AlphaFoldDB" id="A0A2K6LUV5"/>
<dbReference type="GO" id="GO:0009117">
    <property type="term" value="P:nucleotide metabolic process"/>
    <property type="evidence" value="ECO:0007669"/>
    <property type="project" value="UniProtKB-ARBA"/>
</dbReference>
<dbReference type="GO" id="GO:0019205">
    <property type="term" value="F:nucleobase-containing compound kinase activity"/>
    <property type="evidence" value="ECO:0007669"/>
    <property type="project" value="InterPro"/>
</dbReference>
<feature type="coiled-coil region" evidence="4">
    <location>
        <begin position="106"/>
        <end position="137"/>
    </location>
</feature>
<dbReference type="Proteomes" id="UP000233180">
    <property type="component" value="Unassembled WGS sequence"/>
</dbReference>
<dbReference type="GO" id="GO:0016776">
    <property type="term" value="F:phosphotransferase activity, phosphate group as acceptor"/>
    <property type="evidence" value="ECO:0007669"/>
    <property type="project" value="UniProtKB-ARBA"/>
</dbReference>
<evidence type="ECO:0000313" key="6">
    <source>
        <dbReference type="Ensembl" id="ENSRBIP00000027288.1"/>
    </source>
</evidence>
<accession>A0A2K6LUV5</accession>
<dbReference type="InterPro" id="IPR027417">
    <property type="entry name" value="P-loop_NTPase"/>
</dbReference>
<protein>
    <submittedName>
        <fullName evidence="6">Adenylate kinase 9</fullName>
    </submittedName>
</protein>
<keyword evidence="1" id="KW-0808">Transferase</keyword>
<keyword evidence="3" id="KW-0418">Kinase</keyword>
<dbReference type="Ensembl" id="ENSRBIT00000051219.1">
    <property type="protein sequence ID" value="ENSRBIP00000027288.1"/>
    <property type="gene ID" value="ENSRBIG00000037500.1"/>
</dbReference>
<reference evidence="6" key="3">
    <citation type="submission" date="2025-09" db="UniProtKB">
        <authorList>
            <consortium name="Ensembl"/>
        </authorList>
    </citation>
    <scope>IDENTIFICATION</scope>
</reference>
<dbReference type="Gene3D" id="3.40.50.300">
    <property type="entry name" value="P-loop containing nucleotide triphosphate hydrolases"/>
    <property type="match status" value="1"/>
</dbReference>
<evidence type="ECO:0000313" key="7">
    <source>
        <dbReference type="Proteomes" id="UP000233180"/>
    </source>
</evidence>
<keyword evidence="4" id="KW-0175">Coiled coil</keyword>
<evidence type="ECO:0000256" key="3">
    <source>
        <dbReference type="ARBA" id="ARBA00022777"/>
    </source>
</evidence>
<sequence length="306" mass="35554">IKERKRFLGDTKHFCPVVLKENFILQPGNTEEAAKYREKIYYFSSAEAKEKFLEHPEDYVAHEEPLKAPPLRICLVGPQGSGKTLCGRNSSRKLLLKTEKKVGPEFEEDSEDEQAAKQELEELAIQANVKVEEENTKKQLPEVQLTEEEEVIKSSLMENEPLPPEILEAILSEWWLQEPIRSTGFILDGFPRYPEEAQFWGSWIFPDATVLYKCFDRLLPAQIEKWKLKQKKKLERKKLIKDMKTKIRVDMIAKRRAELILERDKKRREVRSHSVVQGRVQWHNHSSLQPGTPGLKGSPHLSLSKC</sequence>
<evidence type="ECO:0000256" key="2">
    <source>
        <dbReference type="ARBA" id="ARBA00022741"/>
    </source>
</evidence>
<dbReference type="InterPro" id="IPR000850">
    <property type="entry name" value="Adenylat/UMP-CMP_kin"/>
</dbReference>
<keyword evidence="2" id="KW-0547">Nucleotide-binding</keyword>